<accession>A0A5J5ARI0</accession>
<dbReference type="Pfam" id="PF00010">
    <property type="entry name" value="HLH"/>
    <property type="match status" value="1"/>
</dbReference>
<evidence type="ECO:0000256" key="2">
    <source>
        <dbReference type="ARBA" id="ARBA00023015"/>
    </source>
</evidence>
<evidence type="ECO:0000256" key="1">
    <source>
        <dbReference type="ARBA" id="ARBA00004123"/>
    </source>
</evidence>
<dbReference type="EMBL" id="CM018042">
    <property type="protein sequence ID" value="KAA8532848.1"/>
    <property type="molecule type" value="Genomic_DNA"/>
</dbReference>
<evidence type="ECO:0000256" key="5">
    <source>
        <dbReference type="ARBA" id="ARBA00023242"/>
    </source>
</evidence>
<keyword evidence="3" id="KW-0238">DNA-binding</keyword>
<keyword evidence="5" id="KW-0539">Nucleus</keyword>
<sequence length="394" mass="43841">MDLKGQLQHCLQAYAVLALPYWPCGVGPAQFKPLKPTPNLKSRKSFKSRSIVQTKKNRTVDKTMNSAKGHLEEEEEEEEEEFVNKKDVLTSHNNKDEKNNEKANATRSKHSVTEQRRRSKINDRFQILRDLIPHGDQKRDTASFLLDVIEYVQYLQEKVQKYEGSYQGWSPEPTKLMPWRNSHWRIQSSVGHPQAIKNGSGPGSIFPGRFDENNISVTPILQTDPLNSVESDPSRDASCKAMDQHAELANKAINMPFPFQARMPAPVQGDGALAHPLQRPVSDAQSAESPITGDALNQQEELMIEGGTISISGVYSQGLLNTLTQALQSVGVDLSEATISVQIDLGKRANRGLTSGISIAKDHEKPQSSNQSAEHFRDASNGEDADQAHKRMKI</sequence>
<keyword evidence="2" id="KW-0805">Transcription regulation</keyword>
<evidence type="ECO:0000313" key="9">
    <source>
        <dbReference type="Proteomes" id="UP000325577"/>
    </source>
</evidence>
<feature type="compositionally biased region" description="Basic and acidic residues" evidence="6">
    <location>
        <begin position="82"/>
        <end position="101"/>
    </location>
</feature>
<organism evidence="8 9">
    <name type="scientific">Nyssa sinensis</name>
    <dbReference type="NCBI Taxonomy" id="561372"/>
    <lineage>
        <taxon>Eukaryota</taxon>
        <taxon>Viridiplantae</taxon>
        <taxon>Streptophyta</taxon>
        <taxon>Embryophyta</taxon>
        <taxon>Tracheophyta</taxon>
        <taxon>Spermatophyta</taxon>
        <taxon>Magnoliopsida</taxon>
        <taxon>eudicotyledons</taxon>
        <taxon>Gunneridae</taxon>
        <taxon>Pentapetalae</taxon>
        <taxon>asterids</taxon>
        <taxon>Cornales</taxon>
        <taxon>Nyssaceae</taxon>
        <taxon>Nyssa</taxon>
    </lineage>
</organism>
<dbReference type="Proteomes" id="UP000325577">
    <property type="component" value="Linkage Group LG19"/>
</dbReference>
<dbReference type="PANTHER" id="PTHR46412">
    <property type="entry name" value="BES1-INTERACTING MYC-LIKE PROTEIN"/>
    <property type="match status" value="1"/>
</dbReference>
<feature type="compositionally biased region" description="Acidic residues" evidence="6">
    <location>
        <begin position="72"/>
        <end position="81"/>
    </location>
</feature>
<dbReference type="PANTHER" id="PTHR46412:SF6">
    <property type="entry name" value="TRANSCRIPTION FACTOR BIM2"/>
    <property type="match status" value="1"/>
</dbReference>
<dbReference type="AlphaFoldDB" id="A0A5J5ARI0"/>
<dbReference type="PROSITE" id="PS50888">
    <property type="entry name" value="BHLH"/>
    <property type="match status" value="1"/>
</dbReference>
<dbReference type="Gene3D" id="4.10.280.10">
    <property type="entry name" value="Helix-loop-helix DNA-binding domain"/>
    <property type="match status" value="1"/>
</dbReference>
<comment type="subcellular location">
    <subcellularLocation>
        <location evidence="1">Nucleus</location>
    </subcellularLocation>
</comment>
<dbReference type="InterPro" id="IPR036638">
    <property type="entry name" value="HLH_DNA-bd_sf"/>
</dbReference>
<evidence type="ECO:0000259" key="7">
    <source>
        <dbReference type="PROSITE" id="PS50888"/>
    </source>
</evidence>
<reference evidence="8 9" key="1">
    <citation type="submission" date="2019-09" db="EMBL/GenBank/DDBJ databases">
        <title>A chromosome-level genome assembly of the Chinese tupelo Nyssa sinensis.</title>
        <authorList>
            <person name="Yang X."/>
            <person name="Kang M."/>
            <person name="Yang Y."/>
            <person name="Xiong H."/>
            <person name="Wang M."/>
            <person name="Zhang Z."/>
            <person name="Wang Z."/>
            <person name="Wu H."/>
            <person name="Ma T."/>
            <person name="Liu J."/>
            <person name="Xi Z."/>
        </authorList>
    </citation>
    <scope>NUCLEOTIDE SEQUENCE [LARGE SCALE GENOMIC DNA]</scope>
    <source>
        <strain evidence="8">J267</strain>
        <tissue evidence="8">Leaf</tissue>
    </source>
</reference>
<keyword evidence="4" id="KW-0804">Transcription</keyword>
<keyword evidence="9" id="KW-1185">Reference proteome</keyword>
<evidence type="ECO:0000256" key="6">
    <source>
        <dbReference type="SAM" id="MobiDB-lite"/>
    </source>
</evidence>
<dbReference type="GO" id="GO:0003700">
    <property type="term" value="F:DNA-binding transcription factor activity"/>
    <property type="evidence" value="ECO:0007669"/>
    <property type="project" value="InterPro"/>
</dbReference>
<dbReference type="InterPro" id="IPR044295">
    <property type="entry name" value="BIM1/2/3"/>
</dbReference>
<dbReference type="SMART" id="SM00353">
    <property type="entry name" value="HLH"/>
    <property type="match status" value="1"/>
</dbReference>
<feature type="domain" description="BHLH" evidence="7">
    <location>
        <begin position="105"/>
        <end position="155"/>
    </location>
</feature>
<name>A0A5J5ARI0_9ASTE</name>
<dbReference type="OrthoDB" id="690068at2759"/>
<evidence type="ECO:0000313" key="8">
    <source>
        <dbReference type="EMBL" id="KAA8532848.1"/>
    </source>
</evidence>
<evidence type="ECO:0000256" key="4">
    <source>
        <dbReference type="ARBA" id="ARBA00023163"/>
    </source>
</evidence>
<dbReference type="InterPro" id="IPR011598">
    <property type="entry name" value="bHLH_dom"/>
</dbReference>
<dbReference type="CDD" id="cd11453">
    <property type="entry name" value="bHLH_AtBIM_like"/>
    <property type="match status" value="1"/>
</dbReference>
<dbReference type="GO" id="GO:0003677">
    <property type="term" value="F:DNA binding"/>
    <property type="evidence" value="ECO:0007669"/>
    <property type="project" value="UniProtKB-KW"/>
</dbReference>
<proteinExistence type="predicted"/>
<dbReference type="SUPFAM" id="SSF47459">
    <property type="entry name" value="HLH, helix-loop-helix DNA-binding domain"/>
    <property type="match status" value="1"/>
</dbReference>
<dbReference type="GO" id="GO:0046983">
    <property type="term" value="F:protein dimerization activity"/>
    <property type="evidence" value="ECO:0007669"/>
    <property type="project" value="InterPro"/>
</dbReference>
<gene>
    <name evidence="8" type="ORF">F0562_033035</name>
</gene>
<feature type="region of interest" description="Disordered" evidence="6">
    <location>
        <begin position="35"/>
        <end position="118"/>
    </location>
</feature>
<dbReference type="GO" id="GO:0006351">
    <property type="term" value="P:DNA-templated transcription"/>
    <property type="evidence" value="ECO:0007669"/>
    <property type="project" value="InterPro"/>
</dbReference>
<evidence type="ECO:0000256" key="3">
    <source>
        <dbReference type="ARBA" id="ARBA00023125"/>
    </source>
</evidence>
<protein>
    <recommendedName>
        <fullName evidence="7">BHLH domain-containing protein</fullName>
    </recommendedName>
</protein>
<feature type="region of interest" description="Disordered" evidence="6">
    <location>
        <begin position="358"/>
        <end position="394"/>
    </location>
</feature>
<dbReference type="GO" id="GO:0005634">
    <property type="term" value="C:nucleus"/>
    <property type="evidence" value="ECO:0007669"/>
    <property type="project" value="UniProtKB-SubCell"/>
</dbReference>
<dbReference type="FunFam" id="4.10.280.10:FF:000093">
    <property type="entry name" value="BHLH domain class transcription factor"/>
    <property type="match status" value="1"/>
</dbReference>